<reference evidence="8" key="1">
    <citation type="journal article" date="2017" name="Front. Plant Sci.">
        <title>Climate Clever Clovers: New Paradigm to Reduce the Environmental Footprint of Ruminants by Breeding Low Methanogenic Forages Utilizing Haplotype Variation.</title>
        <authorList>
            <person name="Kaur P."/>
            <person name="Appels R."/>
            <person name="Bayer P.E."/>
            <person name="Keeble-Gagnere G."/>
            <person name="Wang J."/>
            <person name="Hirakawa H."/>
            <person name="Shirasawa K."/>
            <person name="Vercoe P."/>
            <person name="Stefanova K."/>
            <person name="Durmic Z."/>
            <person name="Nichols P."/>
            <person name="Revell C."/>
            <person name="Isobe S.N."/>
            <person name="Edwards D."/>
            <person name="Erskine W."/>
        </authorList>
    </citation>
    <scope>NUCLEOTIDE SEQUENCE [LARGE SCALE GENOMIC DNA]</scope>
    <source>
        <strain evidence="8">cv. Daliak</strain>
    </source>
</reference>
<sequence>MSGNKNLIKLLEDAKSAQLTEFPFPQEITDKVHPKKCTVFPFHPWDPKEQRRNGIVLWVPHTIEELIKTAAEQIGISNDSCILSEDAGKIIDVSMIKDDQKLYLVDKTH</sequence>
<dbReference type="AlphaFoldDB" id="A0A2Z6NH36"/>
<protein>
    <recommendedName>
        <fullName evidence="6">KHA domain-containing protein</fullName>
    </recommendedName>
</protein>
<evidence type="ECO:0000256" key="1">
    <source>
        <dbReference type="ARBA" id="ARBA00022538"/>
    </source>
</evidence>
<gene>
    <name evidence="7" type="ORF">TSUD_246960</name>
</gene>
<feature type="domain" description="KHA" evidence="6">
    <location>
        <begin position="36"/>
        <end position="109"/>
    </location>
</feature>
<evidence type="ECO:0000256" key="5">
    <source>
        <dbReference type="ARBA" id="ARBA00023303"/>
    </source>
</evidence>
<evidence type="ECO:0000313" key="8">
    <source>
        <dbReference type="Proteomes" id="UP000242715"/>
    </source>
</evidence>
<dbReference type="PROSITE" id="PS51490">
    <property type="entry name" value="KHA"/>
    <property type="match status" value="1"/>
</dbReference>
<dbReference type="InterPro" id="IPR045319">
    <property type="entry name" value="KAT/AKT"/>
</dbReference>
<dbReference type="Proteomes" id="UP000242715">
    <property type="component" value="Unassembled WGS sequence"/>
</dbReference>
<keyword evidence="3" id="KW-0406">Ion transport</keyword>
<dbReference type="Pfam" id="PF11834">
    <property type="entry name" value="KHA"/>
    <property type="match status" value="1"/>
</dbReference>
<keyword evidence="3" id="KW-0813">Transport</keyword>
<evidence type="ECO:0000256" key="3">
    <source>
        <dbReference type="ARBA" id="ARBA00022882"/>
    </source>
</evidence>
<proteinExistence type="predicted"/>
<evidence type="ECO:0000256" key="4">
    <source>
        <dbReference type="ARBA" id="ARBA00022958"/>
    </source>
</evidence>
<dbReference type="GO" id="GO:0034702">
    <property type="term" value="C:monoatomic ion channel complex"/>
    <property type="evidence" value="ECO:0007669"/>
    <property type="project" value="UniProtKB-KW"/>
</dbReference>
<keyword evidence="8" id="KW-1185">Reference proteome</keyword>
<dbReference type="OrthoDB" id="9995210at2759"/>
<keyword evidence="4" id="KW-0630">Potassium</keyword>
<organism evidence="7 8">
    <name type="scientific">Trifolium subterraneum</name>
    <name type="common">Subterranean clover</name>
    <dbReference type="NCBI Taxonomy" id="3900"/>
    <lineage>
        <taxon>Eukaryota</taxon>
        <taxon>Viridiplantae</taxon>
        <taxon>Streptophyta</taxon>
        <taxon>Embryophyta</taxon>
        <taxon>Tracheophyta</taxon>
        <taxon>Spermatophyta</taxon>
        <taxon>Magnoliopsida</taxon>
        <taxon>eudicotyledons</taxon>
        <taxon>Gunneridae</taxon>
        <taxon>Pentapetalae</taxon>
        <taxon>rosids</taxon>
        <taxon>fabids</taxon>
        <taxon>Fabales</taxon>
        <taxon>Fabaceae</taxon>
        <taxon>Papilionoideae</taxon>
        <taxon>50 kb inversion clade</taxon>
        <taxon>NPAAA clade</taxon>
        <taxon>Hologalegina</taxon>
        <taxon>IRL clade</taxon>
        <taxon>Trifolieae</taxon>
        <taxon>Trifolium</taxon>
    </lineage>
</organism>
<dbReference type="EMBL" id="DF973959">
    <property type="protein sequence ID" value="GAU43156.1"/>
    <property type="molecule type" value="Genomic_DNA"/>
</dbReference>
<keyword evidence="1" id="KW-0633">Potassium transport</keyword>
<evidence type="ECO:0000259" key="6">
    <source>
        <dbReference type="PROSITE" id="PS51490"/>
    </source>
</evidence>
<dbReference type="InterPro" id="IPR021789">
    <property type="entry name" value="KHA_dom"/>
</dbReference>
<keyword evidence="3" id="KW-0851">Voltage-gated channel</keyword>
<keyword evidence="2" id="KW-0631">Potassium channel</keyword>
<dbReference type="PANTHER" id="PTHR45743">
    <property type="entry name" value="POTASSIUM CHANNEL AKT1"/>
    <property type="match status" value="1"/>
</dbReference>
<evidence type="ECO:0000256" key="2">
    <source>
        <dbReference type="ARBA" id="ARBA00022826"/>
    </source>
</evidence>
<dbReference type="PANTHER" id="PTHR45743:SF3">
    <property type="entry name" value="POTASSIUM CHANNEL SKOR"/>
    <property type="match status" value="1"/>
</dbReference>
<accession>A0A2Z6NH36</accession>
<name>A0A2Z6NH36_TRISU</name>
<keyword evidence="5" id="KW-0407">Ion channel</keyword>
<dbReference type="GO" id="GO:0005249">
    <property type="term" value="F:voltage-gated potassium channel activity"/>
    <property type="evidence" value="ECO:0007669"/>
    <property type="project" value="InterPro"/>
</dbReference>
<evidence type="ECO:0000313" key="7">
    <source>
        <dbReference type="EMBL" id="GAU43156.1"/>
    </source>
</evidence>